<organism evidence="2 3">
    <name type="scientific">Candidatus Onthomorpha intestinigallinarum</name>
    <dbReference type="NCBI Taxonomy" id="2840880"/>
    <lineage>
        <taxon>Bacteria</taxon>
        <taxon>Pseudomonadati</taxon>
        <taxon>Bacteroidota</taxon>
        <taxon>Bacteroidia</taxon>
        <taxon>Bacteroidales</taxon>
        <taxon>Candidatus Onthomorpha</taxon>
    </lineage>
</organism>
<evidence type="ECO:0000313" key="3">
    <source>
        <dbReference type="Proteomes" id="UP000824267"/>
    </source>
</evidence>
<protein>
    <submittedName>
        <fullName evidence="2">Uncharacterized protein</fullName>
    </submittedName>
</protein>
<evidence type="ECO:0000256" key="1">
    <source>
        <dbReference type="SAM" id="Phobius"/>
    </source>
</evidence>
<dbReference type="AlphaFoldDB" id="A0A9D1RIQ8"/>
<gene>
    <name evidence="2" type="ORF">IAC47_03520</name>
</gene>
<keyword evidence="1" id="KW-0812">Transmembrane</keyword>
<evidence type="ECO:0000313" key="2">
    <source>
        <dbReference type="EMBL" id="HIW87326.1"/>
    </source>
</evidence>
<dbReference type="EMBL" id="DXGG01000121">
    <property type="protein sequence ID" value="HIW87326.1"/>
    <property type="molecule type" value="Genomic_DNA"/>
</dbReference>
<sequence>IFLSLAFLSLFHSIIEDHLLMIALGAHWFWIFILRLVFTLGLMMLIKHLSNKIPSKYLFKTTE</sequence>
<keyword evidence="1" id="KW-0472">Membrane</keyword>
<keyword evidence="1" id="KW-1133">Transmembrane helix</keyword>
<proteinExistence type="predicted"/>
<name>A0A9D1RIQ8_9BACT</name>
<reference evidence="2" key="2">
    <citation type="submission" date="2021-04" db="EMBL/GenBank/DDBJ databases">
        <authorList>
            <person name="Gilroy R."/>
        </authorList>
    </citation>
    <scope>NUCLEOTIDE SEQUENCE</scope>
    <source>
        <strain evidence="2">Gambia16-930</strain>
    </source>
</reference>
<dbReference type="Proteomes" id="UP000824267">
    <property type="component" value="Unassembled WGS sequence"/>
</dbReference>
<comment type="caution">
    <text evidence="2">The sequence shown here is derived from an EMBL/GenBank/DDBJ whole genome shotgun (WGS) entry which is preliminary data.</text>
</comment>
<reference evidence="2" key="1">
    <citation type="journal article" date="2021" name="PeerJ">
        <title>Extensive microbial diversity within the chicken gut microbiome revealed by metagenomics and culture.</title>
        <authorList>
            <person name="Gilroy R."/>
            <person name="Ravi A."/>
            <person name="Getino M."/>
            <person name="Pursley I."/>
            <person name="Horton D.L."/>
            <person name="Alikhan N.F."/>
            <person name="Baker D."/>
            <person name="Gharbi K."/>
            <person name="Hall N."/>
            <person name="Watson M."/>
            <person name="Adriaenssens E.M."/>
            <person name="Foster-Nyarko E."/>
            <person name="Jarju S."/>
            <person name="Secka A."/>
            <person name="Antonio M."/>
            <person name="Oren A."/>
            <person name="Chaudhuri R.R."/>
            <person name="La Ragione R."/>
            <person name="Hildebrand F."/>
            <person name="Pallen M.J."/>
        </authorList>
    </citation>
    <scope>NUCLEOTIDE SEQUENCE</scope>
    <source>
        <strain evidence="2">Gambia16-930</strain>
    </source>
</reference>
<feature type="transmembrane region" description="Helical" evidence="1">
    <location>
        <begin position="20"/>
        <end position="46"/>
    </location>
</feature>
<accession>A0A9D1RIQ8</accession>
<feature type="non-terminal residue" evidence="2">
    <location>
        <position position="1"/>
    </location>
</feature>